<dbReference type="Proteomes" id="UP000579605">
    <property type="component" value="Unassembled WGS sequence"/>
</dbReference>
<dbReference type="GO" id="GO:0000166">
    <property type="term" value="F:nucleotide binding"/>
    <property type="evidence" value="ECO:0007669"/>
    <property type="project" value="InterPro"/>
</dbReference>
<evidence type="ECO:0000259" key="3">
    <source>
        <dbReference type="Pfam" id="PF01408"/>
    </source>
</evidence>
<gene>
    <name evidence="5" type="ORF">F4554_004853</name>
</gene>
<accession>A0A852ZJA6</accession>
<feature type="domain" description="Gfo/Idh/MocA-like oxidoreductase N-terminal" evidence="3">
    <location>
        <begin position="24"/>
        <end position="140"/>
    </location>
</feature>
<evidence type="ECO:0000313" key="5">
    <source>
        <dbReference type="EMBL" id="NYH92215.1"/>
    </source>
</evidence>
<dbReference type="InterPro" id="IPR051317">
    <property type="entry name" value="Gfo/Idh/MocA_oxidoreduct"/>
</dbReference>
<dbReference type="SUPFAM" id="SSF51735">
    <property type="entry name" value="NAD(P)-binding Rossmann-fold domains"/>
    <property type="match status" value="1"/>
</dbReference>
<feature type="domain" description="GFO/IDH/MocA-like oxidoreductase" evidence="4">
    <location>
        <begin position="151"/>
        <end position="266"/>
    </location>
</feature>
<evidence type="ECO:0000256" key="2">
    <source>
        <dbReference type="ARBA" id="ARBA00023002"/>
    </source>
</evidence>
<dbReference type="InterPro" id="IPR036291">
    <property type="entry name" value="NAD(P)-bd_dom_sf"/>
</dbReference>
<dbReference type="AlphaFoldDB" id="A0A852ZJA6"/>
<keyword evidence="2" id="KW-0560">Oxidoreductase</keyword>
<dbReference type="EMBL" id="JACBZH010000001">
    <property type="protein sequence ID" value="NYH92215.1"/>
    <property type="molecule type" value="Genomic_DNA"/>
</dbReference>
<proteinExistence type="inferred from homology"/>
<name>A0A852ZJA6_9ACTN</name>
<reference evidence="5 6" key="1">
    <citation type="submission" date="2020-07" db="EMBL/GenBank/DDBJ databases">
        <title>Sequencing the genomes of 1000 actinobacteria strains.</title>
        <authorList>
            <person name="Klenk H.-P."/>
        </authorList>
    </citation>
    <scope>NUCLEOTIDE SEQUENCE [LARGE SCALE GENOMIC DNA]</scope>
    <source>
        <strain evidence="5 6">DSM 18448</strain>
    </source>
</reference>
<dbReference type="Pfam" id="PF01408">
    <property type="entry name" value="GFO_IDH_MocA"/>
    <property type="match status" value="1"/>
</dbReference>
<dbReference type="RefSeq" id="WP_179789668.1">
    <property type="nucleotide sequence ID" value="NZ_BAAARR010000005.1"/>
</dbReference>
<dbReference type="GO" id="GO:0016491">
    <property type="term" value="F:oxidoreductase activity"/>
    <property type="evidence" value="ECO:0007669"/>
    <property type="project" value="UniProtKB-KW"/>
</dbReference>
<dbReference type="InterPro" id="IPR055170">
    <property type="entry name" value="GFO_IDH_MocA-like_dom"/>
</dbReference>
<sequence length="369" mass="40168">MNALEQALAYDHRIAPPADGGRPIGIAGAGAIVRAGHLPAYRKAGLRVAAVADLDVDAASAVAREFGVETVHDSAQALVDDPRVEVVDIAVTPHAQADIVRAAISAGKHVLCQKPFAEDLATAVELVEAAERAGTLLAVNQQMRWDQVISTTKALLQAGWYGTLTSGLFDVDVWTDWRSWPWMLAKPRLEYFYHSIHYVDAIRYVFGEPVSVVATTGRYPGQAAGGDTRTCTVYEFSSELSVTVLANHNNWSSRPRAVVRCQGTEGQSEGTLGVLYDYPVGRPDTFEFWSRTIHPDHTFRRDFEERWIPDALVGPMSDLQAAVAQGRAPLTSGRDNLGTLRVVHAACRSAEEGRRVRVDEVPLSVRSAG</sequence>
<dbReference type="PANTHER" id="PTHR43708">
    <property type="entry name" value="CONSERVED EXPRESSED OXIDOREDUCTASE (EUROFUNG)"/>
    <property type="match status" value="1"/>
</dbReference>
<evidence type="ECO:0000313" key="6">
    <source>
        <dbReference type="Proteomes" id="UP000579605"/>
    </source>
</evidence>
<comment type="similarity">
    <text evidence="1">Belongs to the Gfo/Idh/MocA family.</text>
</comment>
<dbReference type="Gene3D" id="3.30.360.10">
    <property type="entry name" value="Dihydrodipicolinate Reductase, domain 2"/>
    <property type="match status" value="1"/>
</dbReference>
<protein>
    <submittedName>
        <fullName evidence="5">Putative dehydrogenase</fullName>
    </submittedName>
</protein>
<comment type="caution">
    <text evidence="5">The sequence shown here is derived from an EMBL/GenBank/DDBJ whole genome shotgun (WGS) entry which is preliminary data.</text>
</comment>
<dbReference type="Gene3D" id="3.40.50.720">
    <property type="entry name" value="NAD(P)-binding Rossmann-like Domain"/>
    <property type="match status" value="1"/>
</dbReference>
<organism evidence="5 6">
    <name type="scientific">Actinopolymorpha rutila</name>
    <dbReference type="NCBI Taxonomy" id="446787"/>
    <lineage>
        <taxon>Bacteria</taxon>
        <taxon>Bacillati</taxon>
        <taxon>Actinomycetota</taxon>
        <taxon>Actinomycetes</taxon>
        <taxon>Propionibacteriales</taxon>
        <taxon>Actinopolymorphaceae</taxon>
        <taxon>Actinopolymorpha</taxon>
    </lineage>
</organism>
<dbReference type="PANTHER" id="PTHR43708:SF5">
    <property type="entry name" value="CONSERVED EXPRESSED OXIDOREDUCTASE (EUROFUNG)-RELATED"/>
    <property type="match status" value="1"/>
</dbReference>
<dbReference type="InterPro" id="IPR000683">
    <property type="entry name" value="Gfo/Idh/MocA-like_OxRdtase_N"/>
</dbReference>
<dbReference type="Pfam" id="PF22725">
    <property type="entry name" value="GFO_IDH_MocA_C3"/>
    <property type="match status" value="1"/>
</dbReference>
<keyword evidence="6" id="KW-1185">Reference proteome</keyword>
<evidence type="ECO:0000256" key="1">
    <source>
        <dbReference type="ARBA" id="ARBA00010928"/>
    </source>
</evidence>
<dbReference type="SUPFAM" id="SSF55347">
    <property type="entry name" value="Glyceraldehyde-3-phosphate dehydrogenase-like, C-terminal domain"/>
    <property type="match status" value="1"/>
</dbReference>
<evidence type="ECO:0000259" key="4">
    <source>
        <dbReference type="Pfam" id="PF22725"/>
    </source>
</evidence>